<evidence type="ECO:0000256" key="1">
    <source>
        <dbReference type="SAM" id="MobiDB-lite"/>
    </source>
</evidence>
<keyword evidence="4" id="KW-1185">Reference proteome</keyword>
<reference evidence="3 4" key="1">
    <citation type="submission" date="2019-06" db="EMBL/GenBank/DDBJ databases">
        <title>Paenimaribius caenipelagi gen. nov., sp. nov., isolated from a tidal flat.</title>
        <authorList>
            <person name="Yoon J.-H."/>
        </authorList>
    </citation>
    <scope>NUCLEOTIDE SEQUENCE [LARGE SCALE GENOMIC DNA]</scope>
    <source>
        <strain evidence="3 4">JBTF-M29</strain>
    </source>
</reference>
<gene>
    <name evidence="3" type="ORF">FEV53_12770</name>
</gene>
<name>A0A547PUD7_9RHOB</name>
<keyword evidence="2" id="KW-1133">Transmembrane helix</keyword>
<sequence length="536" mass="57031">MSRDDPTSPAPRHAVARLIADRRGSVAFEAVWAVLFVSVLLIITLFLFQLVKTGGSGSIDNRTAGRSAALNEICQPDGVVPGQMQTVGQRDDSVILITCNPGVEGEERLPEDQRFWPALTRIGDAQFPDFNRQQEGVGNITLVHSEQLTWFNRDFNIGLGLLASNLTYSNETLTPMAETWRFDVQAWAEGHDKVVWDRFTQPHRRLFPRVYPSALQPTEDPCSRVNQHNSRQSGGRTVGINLSNGNPFGGSGGGNSERAETDVRGTIEIGEMGGSLLDVSEGSDLGDAWECQRTRFLFFENTLSIVTNKFEVFGLDLHLPAGIEGQLDAGIYRAETVTLNKDSNLLITDSIDLGTVDGEVRVQLDDGGIELEADLSGRAGRARREWCMGAGAGTSGCAGVDASVLQGDIGGEIELSPEEFEIEGSVGGNILGGGADVKGTVQIGDIPIIGDSVPDVIGGTQISGEVRIEVGVGGGQVATPPGLGEGVDIKSTSGGITAGIEGEFSISNQTVEDAVGEAINQGGDRARDALRDIFRP</sequence>
<feature type="region of interest" description="Disordered" evidence="1">
    <location>
        <begin position="218"/>
        <end position="259"/>
    </location>
</feature>
<dbReference type="RefSeq" id="WP_142835214.1">
    <property type="nucleotide sequence ID" value="NZ_VFSV01000023.1"/>
</dbReference>
<evidence type="ECO:0000256" key="2">
    <source>
        <dbReference type="SAM" id="Phobius"/>
    </source>
</evidence>
<protein>
    <submittedName>
        <fullName evidence="3">Uncharacterized protein</fullName>
    </submittedName>
</protein>
<dbReference type="EMBL" id="VFSV01000023">
    <property type="protein sequence ID" value="TRD17743.1"/>
    <property type="molecule type" value="Genomic_DNA"/>
</dbReference>
<comment type="caution">
    <text evidence="3">The sequence shown here is derived from an EMBL/GenBank/DDBJ whole genome shotgun (WGS) entry which is preliminary data.</text>
</comment>
<keyword evidence="2" id="KW-0812">Transmembrane</keyword>
<feature type="transmembrane region" description="Helical" evidence="2">
    <location>
        <begin position="26"/>
        <end position="48"/>
    </location>
</feature>
<dbReference type="AlphaFoldDB" id="A0A547PUD7"/>
<organism evidence="3 4">
    <name type="scientific">Palleronia caenipelagi</name>
    <dbReference type="NCBI Taxonomy" id="2489174"/>
    <lineage>
        <taxon>Bacteria</taxon>
        <taxon>Pseudomonadati</taxon>
        <taxon>Pseudomonadota</taxon>
        <taxon>Alphaproteobacteria</taxon>
        <taxon>Rhodobacterales</taxon>
        <taxon>Roseobacteraceae</taxon>
        <taxon>Palleronia</taxon>
    </lineage>
</organism>
<keyword evidence="2" id="KW-0472">Membrane</keyword>
<proteinExistence type="predicted"/>
<evidence type="ECO:0000313" key="4">
    <source>
        <dbReference type="Proteomes" id="UP000318590"/>
    </source>
</evidence>
<evidence type="ECO:0000313" key="3">
    <source>
        <dbReference type="EMBL" id="TRD17743.1"/>
    </source>
</evidence>
<dbReference type="Proteomes" id="UP000318590">
    <property type="component" value="Unassembled WGS sequence"/>
</dbReference>
<accession>A0A547PUD7</accession>
<feature type="compositionally biased region" description="Polar residues" evidence="1">
    <location>
        <begin position="224"/>
        <end position="235"/>
    </location>
</feature>